<dbReference type="RefSeq" id="WP_052500751.1">
    <property type="nucleotide sequence ID" value="NZ_FZPF01000002.1"/>
</dbReference>
<dbReference type="EMBL" id="JYFE01000017">
    <property type="protein sequence ID" value="KIT17508.1"/>
    <property type="molecule type" value="Genomic_DNA"/>
</dbReference>
<reference evidence="3 4" key="1">
    <citation type="submission" date="2015-02" db="EMBL/GenBank/DDBJ databases">
        <title>Genome Sequence of Jannaschia aquimarina DSM28248, a member of the Roseobacter clade.</title>
        <authorList>
            <person name="Voget S."/>
            <person name="Daniel R."/>
        </authorList>
    </citation>
    <scope>NUCLEOTIDE SEQUENCE [LARGE SCALE GENOMIC DNA]</scope>
    <source>
        <strain evidence="3 4">GSW-M26</strain>
    </source>
</reference>
<feature type="chain" id="PRO_5002229424" description="Excalibur calcium-binding domain-containing protein" evidence="2">
    <location>
        <begin position="18"/>
        <end position="248"/>
    </location>
</feature>
<comment type="caution">
    <text evidence="3">The sequence shown here is derived from an EMBL/GenBank/DDBJ whole genome shotgun (WGS) entry which is preliminary data.</text>
</comment>
<dbReference type="OrthoDB" id="7951357at2"/>
<evidence type="ECO:0000256" key="1">
    <source>
        <dbReference type="SAM" id="MobiDB-lite"/>
    </source>
</evidence>
<sequence length="248" mass="26256">MRKIPLVCAVLAVAACAGPVPDSRPDFNDPFFDRGRGPLPQQSSGVRLPDTIRPPSTPVPRDAAALDARADARDAAGLARETRAALGRPADPIGAPAPLPTAATASLDPSLDRDNASISTEQDFGAVSNARTIQEDAERLRQAQQQRLEVRPEDVQLERPGDTGPNLAAYALNRASAKGAAGTYRRSPFAGEAAAQRRCNRFRSADAAQTAFLERGGPERDRLGLDPDGDGNACAWDPAAFRRIVQGS</sequence>
<keyword evidence="2" id="KW-0732">Signal</keyword>
<accession>A0A0D1DBX4</accession>
<dbReference type="Proteomes" id="UP000032232">
    <property type="component" value="Unassembled WGS sequence"/>
</dbReference>
<dbReference type="STRING" id="935700.jaqu_06960"/>
<proteinExistence type="predicted"/>
<protein>
    <recommendedName>
        <fullName evidence="5">Excalibur calcium-binding domain-containing protein</fullName>
    </recommendedName>
</protein>
<dbReference type="PROSITE" id="PS51257">
    <property type="entry name" value="PROKAR_LIPOPROTEIN"/>
    <property type="match status" value="1"/>
</dbReference>
<feature type="compositionally biased region" description="Basic and acidic residues" evidence="1">
    <location>
        <begin position="23"/>
        <end position="36"/>
    </location>
</feature>
<name>A0A0D1DBX4_9RHOB</name>
<organism evidence="3 4">
    <name type="scientific">Jannaschia aquimarina</name>
    <dbReference type="NCBI Taxonomy" id="935700"/>
    <lineage>
        <taxon>Bacteria</taxon>
        <taxon>Pseudomonadati</taxon>
        <taxon>Pseudomonadota</taxon>
        <taxon>Alphaproteobacteria</taxon>
        <taxon>Rhodobacterales</taxon>
        <taxon>Roseobacteraceae</taxon>
        <taxon>Jannaschia</taxon>
    </lineage>
</organism>
<feature type="region of interest" description="Disordered" evidence="1">
    <location>
        <begin position="83"/>
        <end position="105"/>
    </location>
</feature>
<feature type="compositionally biased region" description="Basic and acidic residues" evidence="1">
    <location>
        <begin position="216"/>
        <end position="225"/>
    </location>
</feature>
<evidence type="ECO:0000313" key="3">
    <source>
        <dbReference type="EMBL" id="KIT17508.1"/>
    </source>
</evidence>
<feature type="region of interest" description="Disordered" evidence="1">
    <location>
        <begin position="211"/>
        <end position="233"/>
    </location>
</feature>
<dbReference type="AlphaFoldDB" id="A0A0D1DBX4"/>
<feature type="signal peptide" evidence="2">
    <location>
        <begin position="1"/>
        <end position="17"/>
    </location>
</feature>
<evidence type="ECO:0000313" key="4">
    <source>
        <dbReference type="Proteomes" id="UP000032232"/>
    </source>
</evidence>
<evidence type="ECO:0008006" key="5">
    <source>
        <dbReference type="Google" id="ProtNLM"/>
    </source>
</evidence>
<evidence type="ECO:0000256" key="2">
    <source>
        <dbReference type="SAM" id="SignalP"/>
    </source>
</evidence>
<dbReference type="PATRIC" id="fig|935700.4.peg.735"/>
<feature type="region of interest" description="Disordered" evidence="1">
    <location>
        <begin position="22"/>
        <end position="63"/>
    </location>
</feature>
<keyword evidence="4" id="KW-1185">Reference proteome</keyword>
<gene>
    <name evidence="3" type="ORF">jaqu_06960</name>
</gene>